<dbReference type="CDD" id="cd11338">
    <property type="entry name" value="AmyAc_CMD"/>
    <property type="match status" value="1"/>
</dbReference>
<dbReference type="InterPro" id="IPR013780">
    <property type="entry name" value="Glyco_hydro_b"/>
</dbReference>
<gene>
    <name evidence="5" type="primary">nplT</name>
    <name evidence="5" type="ORF">CLTHE_04390</name>
</gene>
<organism evidence="5 6">
    <name type="scientific">Clostridium thermobutyricum DSM 4928</name>
    <dbReference type="NCBI Taxonomy" id="1121339"/>
    <lineage>
        <taxon>Bacteria</taxon>
        <taxon>Bacillati</taxon>
        <taxon>Bacillota</taxon>
        <taxon>Clostridia</taxon>
        <taxon>Eubacteriales</taxon>
        <taxon>Clostridiaceae</taxon>
        <taxon>Clostridium</taxon>
    </lineage>
</organism>
<keyword evidence="3 5" id="KW-0326">Glycosidase</keyword>
<dbReference type="SUPFAM" id="SSF51011">
    <property type="entry name" value="Glycosyl hydrolase domain"/>
    <property type="match status" value="1"/>
</dbReference>
<dbReference type="SMART" id="SM00642">
    <property type="entry name" value="Aamy"/>
    <property type="match status" value="1"/>
</dbReference>
<sequence length="617" mass="72774">MESIQNFYENKITREAIHHIPKSNYSYGYDKDTLHLRIKTKKGEIKKAELRIGDPYDWDQGGCDGGNMNSTGGSWTGGNTYPMRKEVETEYFDHWIAEFKPPKKRARYAFILQGKNEKILYTEKRIHQLGTKDDMRILSRINDFYCFPYLNNIDVPKAPKWAKDTIWYQIFPDRFNNGDSSINPKNVMPWGTEPTEHNFMGGDLRGIINKLDYFLELGINGLYFCPIFKATQNHRYDTIDYMEIDPALGTKEDFKELIEKAHKKGIKIMLDAVFNHMGYFSYQWQDVILNGEKSKYKDWFHINKFPVVDKPFEELDGRNLNYETFGRTPLMPKLNTENKEVVEYLLNVAEYWSKEMKIDAWRLDVCNEVDHVFWRKFRERVLLANPETYILGEVWHDGLPWLMGDQFDAVMNYPLGDAIKDYFVTNYMDAEKFKYMINQISVNYPMQVVESTFNLLDSHDTPRILTVANGNKDKVKLAFLFMFTQVGAPCIYYGTEVGMEGNQGMGQEFHRRCMIWDESKQDKEMFKFIQRLINIKKEYKQFSSVNIDWIQAKKDSDILIYKKENITIIINNSNKKVEVKLPEYLKNSRGKDLFKLENIDFIENLNLNAYDFKVILS</sequence>
<dbReference type="SUPFAM" id="SSF51445">
    <property type="entry name" value="(Trans)glycosidases"/>
    <property type="match status" value="1"/>
</dbReference>
<dbReference type="InterPro" id="IPR045857">
    <property type="entry name" value="O16G_dom_2"/>
</dbReference>
<dbReference type="Gene3D" id="2.60.40.1180">
    <property type="entry name" value="Golgi alpha-mannosidase II"/>
    <property type="match status" value="1"/>
</dbReference>
<dbReference type="Pfam" id="PF02903">
    <property type="entry name" value="Alpha-amylase_N"/>
    <property type="match status" value="1"/>
</dbReference>
<reference evidence="5 6" key="1">
    <citation type="submission" date="2016-02" db="EMBL/GenBank/DDBJ databases">
        <title>Genome sequence of Clostridium thermobutyricum DSM 4928.</title>
        <authorList>
            <person name="Poehlein A."/>
            <person name="Daniel R."/>
        </authorList>
    </citation>
    <scope>NUCLEOTIDE SEQUENCE [LARGE SCALE GENOMIC DNA]</scope>
    <source>
        <strain evidence="5 6">DSM 4928</strain>
    </source>
</reference>
<dbReference type="EC" id="3.2.1.135" evidence="5"/>
<evidence type="ECO:0000256" key="1">
    <source>
        <dbReference type="ARBA" id="ARBA00008061"/>
    </source>
</evidence>
<evidence type="ECO:0000259" key="4">
    <source>
        <dbReference type="SMART" id="SM00642"/>
    </source>
</evidence>
<dbReference type="AlphaFoldDB" id="A0A1V4T095"/>
<dbReference type="PANTHER" id="PTHR10357">
    <property type="entry name" value="ALPHA-AMYLASE FAMILY MEMBER"/>
    <property type="match status" value="1"/>
</dbReference>
<keyword evidence="2 5" id="KW-0378">Hydrolase</keyword>
<dbReference type="GO" id="GO:0005975">
    <property type="term" value="P:carbohydrate metabolic process"/>
    <property type="evidence" value="ECO:0007669"/>
    <property type="project" value="InterPro"/>
</dbReference>
<dbReference type="InterPro" id="IPR004185">
    <property type="entry name" value="Glyco_hydro_13_lg-like_dom"/>
</dbReference>
<dbReference type="InterPro" id="IPR006047">
    <property type="entry name" value="GH13_cat_dom"/>
</dbReference>
<feature type="domain" description="Glycosyl hydrolase family 13 catalytic" evidence="4">
    <location>
        <begin position="169"/>
        <end position="536"/>
    </location>
</feature>
<evidence type="ECO:0000256" key="2">
    <source>
        <dbReference type="ARBA" id="ARBA00022801"/>
    </source>
</evidence>
<dbReference type="Proteomes" id="UP000191448">
    <property type="component" value="Unassembled WGS sequence"/>
</dbReference>
<accession>A0A1V4T095</accession>
<evidence type="ECO:0000256" key="3">
    <source>
        <dbReference type="ARBA" id="ARBA00023295"/>
    </source>
</evidence>
<dbReference type="Gene3D" id="3.90.400.10">
    <property type="entry name" value="Oligo-1,6-glucosidase, Domain 2"/>
    <property type="match status" value="1"/>
</dbReference>
<protein>
    <submittedName>
        <fullName evidence="5">Neopullulanase</fullName>
        <ecNumber evidence="5">3.2.1.135</ecNumber>
    </submittedName>
</protein>
<dbReference type="GO" id="GO:0031216">
    <property type="term" value="F:neopullulanase activity"/>
    <property type="evidence" value="ECO:0007669"/>
    <property type="project" value="UniProtKB-EC"/>
</dbReference>
<dbReference type="OrthoDB" id="9805159at2"/>
<dbReference type="Gene3D" id="2.60.40.10">
    <property type="entry name" value="Immunoglobulins"/>
    <property type="match status" value="1"/>
</dbReference>
<proteinExistence type="inferred from homology"/>
<dbReference type="InterPro" id="IPR017853">
    <property type="entry name" value="GH"/>
</dbReference>
<dbReference type="PANTHER" id="PTHR10357:SF210">
    <property type="entry name" value="MALTODEXTRIN GLUCOSIDASE"/>
    <property type="match status" value="1"/>
</dbReference>
<dbReference type="Gene3D" id="3.20.20.80">
    <property type="entry name" value="Glycosidases"/>
    <property type="match status" value="1"/>
</dbReference>
<dbReference type="Pfam" id="PF00128">
    <property type="entry name" value="Alpha-amylase"/>
    <property type="match status" value="1"/>
</dbReference>
<comment type="caution">
    <text evidence="5">The sequence shown here is derived from an EMBL/GenBank/DDBJ whole genome shotgun (WGS) entry which is preliminary data.</text>
</comment>
<dbReference type="CDD" id="cd02857">
    <property type="entry name" value="E_set_CDase_PDE_N"/>
    <property type="match status" value="1"/>
</dbReference>
<evidence type="ECO:0000313" key="5">
    <source>
        <dbReference type="EMBL" id="OPX49958.1"/>
    </source>
</evidence>
<dbReference type="EMBL" id="LTAY01000020">
    <property type="protein sequence ID" value="OPX49958.1"/>
    <property type="molecule type" value="Genomic_DNA"/>
</dbReference>
<name>A0A1V4T095_9CLOT</name>
<comment type="similarity">
    <text evidence="1">Belongs to the glycosyl hydrolase 13 family.</text>
</comment>
<evidence type="ECO:0000313" key="6">
    <source>
        <dbReference type="Proteomes" id="UP000191448"/>
    </source>
</evidence>
<dbReference type="InterPro" id="IPR013783">
    <property type="entry name" value="Ig-like_fold"/>
</dbReference>